<reference evidence="6 7" key="1">
    <citation type="journal article" date="2016" name="Nat. Commun.">
        <title>Thousands of microbial genomes shed light on interconnected biogeochemical processes in an aquifer system.</title>
        <authorList>
            <person name="Anantharaman K."/>
            <person name="Brown C.T."/>
            <person name="Hug L.A."/>
            <person name="Sharon I."/>
            <person name="Castelle C.J."/>
            <person name="Probst A.J."/>
            <person name="Thomas B.C."/>
            <person name="Singh A."/>
            <person name="Wilkins M.J."/>
            <person name="Karaoz U."/>
            <person name="Brodie E.L."/>
            <person name="Williams K.H."/>
            <person name="Hubbard S.S."/>
            <person name="Banfield J.F."/>
        </authorList>
    </citation>
    <scope>NUCLEOTIDE SEQUENCE [LARGE SCALE GENOMIC DNA]</scope>
</reference>
<proteinExistence type="inferred from homology"/>
<dbReference type="InterPro" id="IPR008279">
    <property type="entry name" value="PEP-util_enz_mobile_dom"/>
</dbReference>
<feature type="coiled-coil region" evidence="4">
    <location>
        <begin position="110"/>
        <end position="137"/>
    </location>
</feature>
<dbReference type="PANTHER" id="PTHR43030:SF1">
    <property type="entry name" value="PHOSPHOENOLPYRUVATE SYNTHASE"/>
    <property type="match status" value="1"/>
</dbReference>
<name>A0A1G2P4W7_9BACT</name>
<comment type="caution">
    <text evidence="6">The sequence shown here is derived from an EMBL/GenBank/DDBJ whole genome shotgun (WGS) entry which is preliminary data.</text>
</comment>
<evidence type="ECO:0000256" key="2">
    <source>
        <dbReference type="ARBA" id="ARBA00022741"/>
    </source>
</evidence>
<keyword evidence="3" id="KW-0067">ATP-binding</keyword>
<evidence type="ECO:0000256" key="4">
    <source>
        <dbReference type="SAM" id="Coils"/>
    </source>
</evidence>
<dbReference type="InterPro" id="IPR018274">
    <property type="entry name" value="PEP_util_AS"/>
</dbReference>
<evidence type="ECO:0000313" key="6">
    <source>
        <dbReference type="EMBL" id="OHA42611.1"/>
    </source>
</evidence>
<dbReference type="AlphaFoldDB" id="A0A1G2P4W7"/>
<protein>
    <recommendedName>
        <fullName evidence="5">PEP-utilising enzyme mobile domain-containing protein</fullName>
    </recommendedName>
</protein>
<sequence>MFHANFTNYLKNIVTSKLSEDKVSQALMSLSTSPEKSIVQQEHGSFLNLVRLKQKGLSETKLDKSIKDHLDRYFYLKHLWIGKEGVYTTEYYKQEIDKFIASGEDAGELLQKETDILKETIDERKKLIKELKLDKDQIKFFDIYADFAVTKLFRRDTQIFWSYKMDFVFQELANRFGISFMESRFLFPNEIIEGLKASKLAAELKKEVAERTKYCVYYAEKGLDILYFGGEARKLENSLQSASLEGITELKGQTACVGKVTGKVRIINSIADMRKMEQGDILVSIATNPDIVPAMKKAGAIVTEQGGITSHAAIVSRELRTPCVIGTKIATRVLKDGMIVEVDANKGIVKILGK</sequence>
<dbReference type="Proteomes" id="UP000177269">
    <property type="component" value="Unassembled WGS sequence"/>
</dbReference>
<keyword evidence="4" id="KW-0175">Coiled coil</keyword>
<evidence type="ECO:0000256" key="1">
    <source>
        <dbReference type="ARBA" id="ARBA00007837"/>
    </source>
</evidence>
<dbReference type="Gene3D" id="3.50.30.10">
    <property type="entry name" value="Phosphohistidine domain"/>
    <property type="match status" value="1"/>
</dbReference>
<dbReference type="PANTHER" id="PTHR43030">
    <property type="entry name" value="PHOSPHOENOLPYRUVATE SYNTHASE"/>
    <property type="match status" value="1"/>
</dbReference>
<comment type="similarity">
    <text evidence="1">Belongs to the PEP-utilizing enzyme family.</text>
</comment>
<dbReference type="GO" id="GO:0008986">
    <property type="term" value="F:pyruvate, water dikinase activity"/>
    <property type="evidence" value="ECO:0007669"/>
    <property type="project" value="InterPro"/>
</dbReference>
<feature type="domain" description="PEP-utilising enzyme mobile" evidence="5">
    <location>
        <begin position="277"/>
        <end position="347"/>
    </location>
</feature>
<dbReference type="GO" id="GO:0005524">
    <property type="term" value="F:ATP binding"/>
    <property type="evidence" value="ECO:0007669"/>
    <property type="project" value="UniProtKB-KW"/>
</dbReference>
<keyword evidence="2" id="KW-0547">Nucleotide-binding</keyword>
<organism evidence="6 7">
    <name type="scientific">Candidatus Taylorbacteria bacterium RIFCSPLOWO2_12_FULL_43_20</name>
    <dbReference type="NCBI Taxonomy" id="1802332"/>
    <lineage>
        <taxon>Bacteria</taxon>
        <taxon>Candidatus Tayloriibacteriota</taxon>
    </lineage>
</organism>
<dbReference type="Pfam" id="PF00391">
    <property type="entry name" value="PEP-utilizers"/>
    <property type="match status" value="1"/>
</dbReference>
<accession>A0A1G2P4W7</accession>
<dbReference type="PROSITE" id="PS00370">
    <property type="entry name" value="PEP_ENZYMES_PHOS_SITE"/>
    <property type="match status" value="1"/>
</dbReference>
<evidence type="ECO:0000259" key="5">
    <source>
        <dbReference type="Pfam" id="PF00391"/>
    </source>
</evidence>
<evidence type="ECO:0000256" key="3">
    <source>
        <dbReference type="ARBA" id="ARBA00022840"/>
    </source>
</evidence>
<dbReference type="SUPFAM" id="SSF52009">
    <property type="entry name" value="Phosphohistidine domain"/>
    <property type="match status" value="1"/>
</dbReference>
<dbReference type="InterPro" id="IPR036637">
    <property type="entry name" value="Phosphohistidine_dom_sf"/>
</dbReference>
<dbReference type="InterPro" id="IPR006319">
    <property type="entry name" value="PEP_synth"/>
</dbReference>
<evidence type="ECO:0000313" key="7">
    <source>
        <dbReference type="Proteomes" id="UP000177269"/>
    </source>
</evidence>
<gene>
    <name evidence="6" type="ORF">A3G52_00135</name>
</gene>
<dbReference type="EMBL" id="MHSK01000009">
    <property type="protein sequence ID" value="OHA42611.1"/>
    <property type="molecule type" value="Genomic_DNA"/>
</dbReference>